<evidence type="ECO:0000259" key="3">
    <source>
        <dbReference type="Pfam" id="PF13622"/>
    </source>
</evidence>
<dbReference type="PANTHER" id="PTHR11066">
    <property type="entry name" value="ACYL-COA THIOESTERASE"/>
    <property type="match status" value="1"/>
</dbReference>
<dbReference type="GO" id="GO:0006637">
    <property type="term" value="P:acyl-CoA metabolic process"/>
    <property type="evidence" value="ECO:0007669"/>
    <property type="project" value="InterPro"/>
</dbReference>
<name>A0A8E2F2L3_9PEZI</name>
<dbReference type="InterPro" id="IPR029069">
    <property type="entry name" value="HotDog_dom_sf"/>
</dbReference>
<dbReference type="EMBL" id="KV749448">
    <property type="protein sequence ID" value="OCL09427.1"/>
    <property type="molecule type" value="Genomic_DNA"/>
</dbReference>
<dbReference type="InterPro" id="IPR003703">
    <property type="entry name" value="Acyl_CoA_thio"/>
</dbReference>
<accession>A0A8E2F2L3</accession>
<evidence type="ECO:0000256" key="1">
    <source>
        <dbReference type="ARBA" id="ARBA00006538"/>
    </source>
</evidence>
<dbReference type="AlphaFoldDB" id="A0A8E2F2L3"/>
<dbReference type="CDD" id="cd03445">
    <property type="entry name" value="Thioesterase_II_repeat2"/>
    <property type="match status" value="1"/>
</dbReference>
<keyword evidence="2" id="KW-0378">Hydrolase</keyword>
<dbReference type="SUPFAM" id="SSF54637">
    <property type="entry name" value="Thioesterase/thiol ester dehydrase-isomerase"/>
    <property type="match status" value="2"/>
</dbReference>
<organism evidence="5 6">
    <name type="scientific">Glonium stellatum</name>
    <dbReference type="NCBI Taxonomy" id="574774"/>
    <lineage>
        <taxon>Eukaryota</taxon>
        <taxon>Fungi</taxon>
        <taxon>Dikarya</taxon>
        <taxon>Ascomycota</taxon>
        <taxon>Pezizomycotina</taxon>
        <taxon>Dothideomycetes</taxon>
        <taxon>Pleosporomycetidae</taxon>
        <taxon>Gloniales</taxon>
        <taxon>Gloniaceae</taxon>
        <taxon>Glonium</taxon>
    </lineage>
</organism>
<feature type="domain" description="Acyl-CoA thioesterase-like N-terminal HotDog" evidence="3">
    <location>
        <begin position="34"/>
        <end position="114"/>
    </location>
</feature>
<comment type="similarity">
    <text evidence="1">Belongs to the C/M/P thioester hydrolase family.</text>
</comment>
<dbReference type="Proteomes" id="UP000250140">
    <property type="component" value="Unassembled WGS sequence"/>
</dbReference>
<dbReference type="Pfam" id="PF13622">
    <property type="entry name" value="4HBT_3"/>
    <property type="match status" value="1"/>
</dbReference>
<dbReference type="GO" id="GO:0047617">
    <property type="term" value="F:fatty acyl-CoA hydrolase activity"/>
    <property type="evidence" value="ECO:0007669"/>
    <property type="project" value="InterPro"/>
</dbReference>
<feature type="domain" description="Acyl-CoA thioesterase-like C-terminal" evidence="4">
    <location>
        <begin position="200"/>
        <end position="312"/>
    </location>
</feature>
<dbReference type="GO" id="GO:0005782">
    <property type="term" value="C:peroxisomal matrix"/>
    <property type="evidence" value="ECO:0007669"/>
    <property type="project" value="UniProtKB-SubCell"/>
</dbReference>
<evidence type="ECO:0000256" key="2">
    <source>
        <dbReference type="ARBA" id="ARBA00022801"/>
    </source>
</evidence>
<dbReference type="InterPro" id="IPR042171">
    <property type="entry name" value="Acyl-CoA_hotdog"/>
</dbReference>
<dbReference type="PANTHER" id="PTHR11066:SF35">
    <property type="entry name" value="ACYL-COA THIOESTERASE II"/>
    <property type="match status" value="1"/>
</dbReference>
<evidence type="ECO:0000313" key="5">
    <source>
        <dbReference type="EMBL" id="OCL09427.1"/>
    </source>
</evidence>
<proteinExistence type="inferred from homology"/>
<sequence length="322" mass="36177">MTASLIEQLSLREISPRDFESNFNPRRMGNNLNIAYGGWTLAIATNAACQSAPPSYHLHSILGHYLGPTLTDRKLFCTIRKIRDTCTFVTRQVEVSQVQDDSSKRLVLVLLADFQVKEKASLLTYSAPPSKLYSNFENIPTMDSQLQSMIQAKAISQEVVEVHNLTFNMLAEHFNQKPCPEGIAAQNLRGMAKHVMTTQDHLPLTSKTSADWFKAKDALENKLQQITVLAFMMDASISFIPLTHNHQFLDDAVACSSLNFALRIFSCGVSLNNWHLREIITIAGAEGRTYTEGRLWDRDGRMVASMTQQSIMRPKHSTKSNI</sequence>
<protein>
    <submittedName>
        <fullName evidence="5">Acyl-CoA thioesterase II</fullName>
    </submittedName>
</protein>
<evidence type="ECO:0000259" key="4">
    <source>
        <dbReference type="Pfam" id="PF20789"/>
    </source>
</evidence>
<reference evidence="5 6" key="1">
    <citation type="journal article" date="2016" name="Nat. Commun.">
        <title>Ectomycorrhizal ecology is imprinted in the genome of the dominant symbiotic fungus Cenococcum geophilum.</title>
        <authorList>
            <consortium name="DOE Joint Genome Institute"/>
            <person name="Peter M."/>
            <person name="Kohler A."/>
            <person name="Ohm R.A."/>
            <person name="Kuo A."/>
            <person name="Krutzmann J."/>
            <person name="Morin E."/>
            <person name="Arend M."/>
            <person name="Barry K.W."/>
            <person name="Binder M."/>
            <person name="Choi C."/>
            <person name="Clum A."/>
            <person name="Copeland A."/>
            <person name="Grisel N."/>
            <person name="Haridas S."/>
            <person name="Kipfer T."/>
            <person name="LaButti K."/>
            <person name="Lindquist E."/>
            <person name="Lipzen A."/>
            <person name="Maire R."/>
            <person name="Meier B."/>
            <person name="Mihaltcheva S."/>
            <person name="Molinier V."/>
            <person name="Murat C."/>
            <person name="Poggeler S."/>
            <person name="Quandt C.A."/>
            <person name="Sperisen C."/>
            <person name="Tritt A."/>
            <person name="Tisserant E."/>
            <person name="Crous P.W."/>
            <person name="Henrissat B."/>
            <person name="Nehls U."/>
            <person name="Egli S."/>
            <person name="Spatafora J.W."/>
            <person name="Grigoriev I.V."/>
            <person name="Martin F.M."/>
        </authorList>
    </citation>
    <scope>NUCLEOTIDE SEQUENCE [LARGE SCALE GENOMIC DNA]</scope>
    <source>
        <strain evidence="5 6">CBS 207.34</strain>
    </source>
</reference>
<dbReference type="OrthoDB" id="68328at2759"/>
<keyword evidence="6" id="KW-1185">Reference proteome</keyword>
<dbReference type="Pfam" id="PF20789">
    <property type="entry name" value="4HBT_3C"/>
    <property type="match status" value="1"/>
</dbReference>
<gene>
    <name evidence="5" type="ORF">AOQ84DRAFT_375854</name>
</gene>
<dbReference type="CDD" id="cd03444">
    <property type="entry name" value="Thioesterase_II_repeat1"/>
    <property type="match status" value="1"/>
</dbReference>
<dbReference type="InterPro" id="IPR049449">
    <property type="entry name" value="TesB_ACOT8-like_N"/>
</dbReference>
<evidence type="ECO:0000313" key="6">
    <source>
        <dbReference type="Proteomes" id="UP000250140"/>
    </source>
</evidence>
<dbReference type="GO" id="GO:0009062">
    <property type="term" value="P:fatty acid catabolic process"/>
    <property type="evidence" value="ECO:0007669"/>
    <property type="project" value="TreeGrafter"/>
</dbReference>
<dbReference type="InterPro" id="IPR049450">
    <property type="entry name" value="ACOT8-like_C"/>
</dbReference>
<dbReference type="Gene3D" id="2.40.160.210">
    <property type="entry name" value="Acyl-CoA thioesterase, double hotdog domain"/>
    <property type="match status" value="1"/>
</dbReference>